<dbReference type="PIRSF" id="PIRSF004869">
    <property type="entry name" value="PflX_prd"/>
    <property type="match status" value="1"/>
</dbReference>
<protein>
    <submittedName>
        <fullName evidence="8">AmmeMemoRadiSam system radical SAM enzyme</fullName>
    </submittedName>
</protein>
<dbReference type="RefSeq" id="WP_366924842.1">
    <property type="nucleotide sequence ID" value="NZ_CP121694.1"/>
</dbReference>
<evidence type="ECO:0000256" key="5">
    <source>
        <dbReference type="ARBA" id="ARBA00023014"/>
    </source>
</evidence>
<keyword evidence="5 6" id="KW-0411">Iron-sulfur</keyword>
<dbReference type="PROSITE" id="PS51918">
    <property type="entry name" value="RADICAL_SAM"/>
    <property type="match status" value="1"/>
</dbReference>
<evidence type="ECO:0000256" key="4">
    <source>
        <dbReference type="ARBA" id="ARBA00023004"/>
    </source>
</evidence>
<dbReference type="InterPro" id="IPR034457">
    <property type="entry name" value="Organic_radical-activating"/>
</dbReference>
<keyword evidence="1" id="KW-0004">4Fe-4S</keyword>
<feature type="domain" description="Radical SAM core" evidence="7">
    <location>
        <begin position="70"/>
        <end position="289"/>
    </location>
</feature>
<dbReference type="SFLD" id="SFLDG01101">
    <property type="entry name" value="Uncharacterised_Radical_SAM_Su"/>
    <property type="match status" value="1"/>
</dbReference>
<accession>A0AAU0UJK0</accession>
<dbReference type="InterPro" id="IPR013785">
    <property type="entry name" value="Aldolase_TIM"/>
</dbReference>
<comment type="cofactor">
    <cofactor evidence="6">
        <name>[4Fe-4S] cluster</name>
        <dbReference type="ChEBI" id="CHEBI:49883"/>
    </cofactor>
    <text evidence="6">Binds 1 [4Fe-4S] cluster. The cluster is coordinated with 3 cysteines and an exchangeable S-adenosyl-L-methionine.</text>
</comment>
<evidence type="ECO:0000256" key="6">
    <source>
        <dbReference type="PIRSR" id="PIRSR004869-50"/>
    </source>
</evidence>
<dbReference type="KEGG" id="dbc:MFMK1_000081"/>
<dbReference type="GO" id="GO:0051539">
    <property type="term" value="F:4 iron, 4 sulfur cluster binding"/>
    <property type="evidence" value="ECO:0007669"/>
    <property type="project" value="UniProtKB-KW"/>
</dbReference>
<dbReference type="InterPro" id="IPR027596">
    <property type="entry name" value="AmmeMemoSam_rS"/>
</dbReference>
<dbReference type="Pfam" id="PF04055">
    <property type="entry name" value="Radical_SAM"/>
    <property type="match status" value="1"/>
</dbReference>
<dbReference type="EMBL" id="CP121694">
    <property type="protein sequence ID" value="WRO20323.1"/>
    <property type="molecule type" value="Genomic_DNA"/>
</dbReference>
<dbReference type="InterPro" id="IPR007197">
    <property type="entry name" value="rSAM"/>
</dbReference>
<keyword evidence="9" id="KW-1185">Reference proteome</keyword>
<keyword evidence="2 6" id="KW-0949">S-adenosyl-L-methionine</keyword>
<organism evidence="8 9">
    <name type="scientific">Metallumcola ferriviriculae</name>
    <dbReference type="NCBI Taxonomy" id="3039180"/>
    <lineage>
        <taxon>Bacteria</taxon>
        <taxon>Bacillati</taxon>
        <taxon>Bacillota</taxon>
        <taxon>Clostridia</taxon>
        <taxon>Neomoorellales</taxon>
        <taxon>Desulfitibacteraceae</taxon>
        <taxon>Metallumcola</taxon>
    </lineage>
</organism>
<proteinExistence type="predicted"/>
<keyword evidence="3 6" id="KW-0479">Metal-binding</keyword>
<feature type="binding site" evidence="6">
    <location>
        <position position="84"/>
    </location>
    <ligand>
        <name>[4Fe-4S] cluster</name>
        <dbReference type="ChEBI" id="CHEBI:49883"/>
        <note>4Fe-4S-S-AdoMet</note>
    </ligand>
</feature>
<dbReference type="SFLD" id="SFLDS00029">
    <property type="entry name" value="Radical_SAM"/>
    <property type="match status" value="1"/>
</dbReference>
<sequence>MKYREAAYYQPIENEQVRCLLCPHRCVISSGKTGICGVRRNRAGRLLAETYGHCASFAVDPMEKKPLYHFHPGMLIFSVGSRGCNLSCRFCQNHSLAHGQPDTHYLSPRDLVASVLSRAPESIGIAFTYNEPLVSFEFLLEASAEAAQNNLKTVVVSNGYINNEPLQKLLPLVNAFNIDLKGYSQEYYQKFTGGKLEQVKRNIISAKNTGCHVEVTTLLIPGENDDPQEIERMAAWLAAEAGRDVPLHLSRYFPAHKLDSPPTPLKTMEQAYHAALKQLDFVYLGNAPELDKSSTSCPRCNTLIISRSWGKVTIENLNEDSCAVCGKELSIVS</sequence>
<dbReference type="PANTHER" id="PTHR30352">
    <property type="entry name" value="PYRUVATE FORMATE-LYASE-ACTIVATING ENZYME"/>
    <property type="match status" value="1"/>
</dbReference>
<dbReference type="GO" id="GO:0046872">
    <property type="term" value="F:metal ion binding"/>
    <property type="evidence" value="ECO:0007669"/>
    <property type="project" value="UniProtKB-KW"/>
</dbReference>
<keyword evidence="4 6" id="KW-0408">Iron</keyword>
<dbReference type="Proteomes" id="UP001329915">
    <property type="component" value="Chromosome"/>
</dbReference>
<dbReference type="AlphaFoldDB" id="A0AAU0UJK0"/>
<dbReference type="SUPFAM" id="SSF102114">
    <property type="entry name" value="Radical SAM enzymes"/>
    <property type="match status" value="1"/>
</dbReference>
<evidence type="ECO:0000256" key="2">
    <source>
        <dbReference type="ARBA" id="ARBA00022691"/>
    </source>
</evidence>
<evidence type="ECO:0000313" key="9">
    <source>
        <dbReference type="Proteomes" id="UP001329915"/>
    </source>
</evidence>
<evidence type="ECO:0000313" key="8">
    <source>
        <dbReference type="EMBL" id="WRO20323.1"/>
    </source>
</evidence>
<dbReference type="CDD" id="cd01335">
    <property type="entry name" value="Radical_SAM"/>
    <property type="match status" value="1"/>
</dbReference>
<reference evidence="8 9" key="1">
    <citation type="submission" date="2023-04" db="EMBL/GenBank/DDBJ databases">
        <authorList>
            <person name="Hsu D."/>
        </authorList>
    </citation>
    <scope>NUCLEOTIDE SEQUENCE [LARGE SCALE GENOMIC DNA]</scope>
    <source>
        <strain evidence="8 9">MK1</strain>
    </source>
</reference>
<evidence type="ECO:0000259" key="7">
    <source>
        <dbReference type="PROSITE" id="PS51918"/>
    </source>
</evidence>
<gene>
    <name evidence="8" type="primary">amrS</name>
    <name evidence="8" type="ORF">MFMK1_000081</name>
</gene>
<dbReference type="GO" id="GO:0003824">
    <property type="term" value="F:catalytic activity"/>
    <property type="evidence" value="ECO:0007669"/>
    <property type="project" value="InterPro"/>
</dbReference>
<dbReference type="InterPro" id="IPR016431">
    <property type="entry name" value="Pyrv-formate_lyase-activ_prd"/>
</dbReference>
<dbReference type="NCBIfam" id="TIGR04337">
    <property type="entry name" value="AmmeMemoSam_rS"/>
    <property type="match status" value="1"/>
</dbReference>
<feature type="binding site" evidence="6">
    <location>
        <position position="91"/>
    </location>
    <ligand>
        <name>[4Fe-4S] cluster</name>
        <dbReference type="ChEBI" id="CHEBI:49883"/>
        <note>4Fe-4S-S-AdoMet</note>
    </ligand>
</feature>
<evidence type="ECO:0000256" key="3">
    <source>
        <dbReference type="ARBA" id="ARBA00022723"/>
    </source>
</evidence>
<feature type="binding site" evidence="6">
    <location>
        <position position="88"/>
    </location>
    <ligand>
        <name>[4Fe-4S] cluster</name>
        <dbReference type="ChEBI" id="CHEBI:49883"/>
        <note>4Fe-4S-S-AdoMet</note>
    </ligand>
</feature>
<evidence type="ECO:0000256" key="1">
    <source>
        <dbReference type="ARBA" id="ARBA00022485"/>
    </source>
</evidence>
<name>A0AAU0UJK0_9FIRM</name>
<dbReference type="Gene3D" id="3.20.20.70">
    <property type="entry name" value="Aldolase class I"/>
    <property type="match status" value="1"/>
</dbReference>
<dbReference type="PANTHER" id="PTHR30352:SF5">
    <property type="entry name" value="PYRUVATE FORMATE-LYASE 1-ACTIVATING ENZYME"/>
    <property type="match status" value="1"/>
</dbReference>
<dbReference type="InterPro" id="IPR058240">
    <property type="entry name" value="rSAM_sf"/>
</dbReference>